<dbReference type="OrthoDB" id="4618973at2"/>
<dbReference type="AlphaFoldDB" id="A0A243QDK1"/>
<keyword evidence="2" id="KW-1185">Reference proteome</keyword>
<dbReference type="InterPro" id="IPR019587">
    <property type="entry name" value="Polyketide_cyclase/dehydratase"/>
</dbReference>
<sequence>MSVSYEKLIEERVDVNAAVGRVWELISDPRRMSEWSPQVESVRLRDGHETVGVGTEFTSLNRLGELTWTTHGRIVRFEPEQEIAFRVTENWVVWSLRITPLPTGGTHITQHRHAPDGISPYSLELTDNYLGGQQEFTRVLRDGMRHTLQHIRITAEQDHGLSRLT</sequence>
<dbReference type="STRING" id="417102.CA982_08025"/>
<evidence type="ECO:0000313" key="1">
    <source>
        <dbReference type="EMBL" id="OUC79395.1"/>
    </source>
</evidence>
<name>A0A243QDK1_9ACTN</name>
<organism evidence="1 2">
    <name type="scientific">Gordonia lacunae</name>
    <dbReference type="NCBI Taxonomy" id="417102"/>
    <lineage>
        <taxon>Bacteria</taxon>
        <taxon>Bacillati</taxon>
        <taxon>Actinomycetota</taxon>
        <taxon>Actinomycetes</taxon>
        <taxon>Mycobacteriales</taxon>
        <taxon>Gordoniaceae</taxon>
        <taxon>Gordonia</taxon>
    </lineage>
</organism>
<gene>
    <name evidence="1" type="ORF">CA982_08025</name>
</gene>
<dbReference type="Proteomes" id="UP000194632">
    <property type="component" value="Unassembled WGS sequence"/>
</dbReference>
<dbReference type="InterPro" id="IPR023393">
    <property type="entry name" value="START-like_dom_sf"/>
</dbReference>
<protein>
    <submittedName>
        <fullName evidence="1">Polyketide cyclase</fullName>
    </submittedName>
</protein>
<dbReference type="Gene3D" id="3.30.530.20">
    <property type="match status" value="1"/>
</dbReference>
<dbReference type="Pfam" id="PF10604">
    <property type="entry name" value="Polyketide_cyc2"/>
    <property type="match status" value="1"/>
</dbReference>
<comment type="caution">
    <text evidence="1">The sequence shown here is derived from an EMBL/GenBank/DDBJ whole genome shotgun (WGS) entry which is preliminary data.</text>
</comment>
<dbReference type="SUPFAM" id="SSF55961">
    <property type="entry name" value="Bet v1-like"/>
    <property type="match status" value="1"/>
</dbReference>
<evidence type="ECO:0000313" key="2">
    <source>
        <dbReference type="Proteomes" id="UP000194632"/>
    </source>
</evidence>
<proteinExistence type="predicted"/>
<accession>A0A243QDK1</accession>
<dbReference type="CDD" id="cd07812">
    <property type="entry name" value="SRPBCC"/>
    <property type="match status" value="1"/>
</dbReference>
<reference evidence="1 2" key="1">
    <citation type="submission" date="2017-05" db="EMBL/GenBank/DDBJ databases">
        <title>Biotechnological potential of actinobacteria isolated from South African environments.</title>
        <authorList>
            <person name="Le Roes-Hill M."/>
            <person name="Prins A."/>
            <person name="Durrell K.A."/>
        </authorList>
    </citation>
    <scope>NUCLEOTIDE SEQUENCE [LARGE SCALE GENOMIC DNA]</scope>
    <source>
        <strain evidence="1">BS2</strain>
    </source>
</reference>
<dbReference type="EMBL" id="NGFO01000007">
    <property type="protein sequence ID" value="OUC79395.1"/>
    <property type="molecule type" value="Genomic_DNA"/>
</dbReference>